<accession>A0ACB8AV82</accession>
<reference evidence="1" key="1">
    <citation type="journal article" date="2021" name="New Phytol.">
        <title>Evolutionary innovations through gain and loss of genes in the ectomycorrhizal Boletales.</title>
        <authorList>
            <person name="Wu G."/>
            <person name="Miyauchi S."/>
            <person name="Morin E."/>
            <person name="Kuo A."/>
            <person name="Drula E."/>
            <person name="Varga T."/>
            <person name="Kohler A."/>
            <person name="Feng B."/>
            <person name="Cao Y."/>
            <person name="Lipzen A."/>
            <person name="Daum C."/>
            <person name="Hundley H."/>
            <person name="Pangilinan J."/>
            <person name="Johnson J."/>
            <person name="Barry K."/>
            <person name="LaButti K."/>
            <person name="Ng V."/>
            <person name="Ahrendt S."/>
            <person name="Min B."/>
            <person name="Choi I.G."/>
            <person name="Park H."/>
            <person name="Plett J.M."/>
            <person name="Magnuson J."/>
            <person name="Spatafora J.W."/>
            <person name="Nagy L.G."/>
            <person name="Henrissat B."/>
            <person name="Grigoriev I.V."/>
            <person name="Yang Z.L."/>
            <person name="Xu J."/>
            <person name="Martin F.M."/>
        </authorList>
    </citation>
    <scope>NUCLEOTIDE SEQUENCE</scope>
    <source>
        <strain evidence="1">KUC20120723A-06</strain>
    </source>
</reference>
<keyword evidence="2" id="KW-1185">Reference proteome</keyword>
<organism evidence="1 2">
    <name type="scientific">Leucogyrophana mollusca</name>
    <dbReference type="NCBI Taxonomy" id="85980"/>
    <lineage>
        <taxon>Eukaryota</taxon>
        <taxon>Fungi</taxon>
        <taxon>Dikarya</taxon>
        <taxon>Basidiomycota</taxon>
        <taxon>Agaricomycotina</taxon>
        <taxon>Agaricomycetes</taxon>
        <taxon>Agaricomycetidae</taxon>
        <taxon>Boletales</taxon>
        <taxon>Boletales incertae sedis</taxon>
        <taxon>Leucogyrophana</taxon>
    </lineage>
</organism>
<protein>
    <submittedName>
        <fullName evidence="1">Uncharacterized protein</fullName>
    </submittedName>
</protein>
<dbReference type="Proteomes" id="UP000790709">
    <property type="component" value="Unassembled WGS sequence"/>
</dbReference>
<comment type="caution">
    <text evidence="1">The sequence shown here is derived from an EMBL/GenBank/DDBJ whole genome shotgun (WGS) entry which is preliminary data.</text>
</comment>
<name>A0ACB8AV82_9AGAM</name>
<feature type="non-terminal residue" evidence="1">
    <location>
        <position position="92"/>
    </location>
</feature>
<evidence type="ECO:0000313" key="2">
    <source>
        <dbReference type="Proteomes" id="UP000790709"/>
    </source>
</evidence>
<gene>
    <name evidence="1" type="ORF">BV22DRAFT_994252</name>
</gene>
<proteinExistence type="predicted"/>
<evidence type="ECO:0000313" key="1">
    <source>
        <dbReference type="EMBL" id="KAH7917290.1"/>
    </source>
</evidence>
<dbReference type="EMBL" id="MU267137">
    <property type="protein sequence ID" value="KAH7917290.1"/>
    <property type="molecule type" value="Genomic_DNA"/>
</dbReference>
<sequence length="92" mass="10073">MYVGEVLDLYKKGKNRHGSVRSATNVTGLSYLSLRVYLGLGSSMVACSSDDEDDDDGADSAVPAFSRQFKSFELHTHALAAQMLYHLGKKPF</sequence>